<dbReference type="OrthoDB" id="9811823at2"/>
<dbReference type="Gene3D" id="3.30.70.660">
    <property type="entry name" value="Pseudouridine synthase I, catalytic domain, C-terminal subdomain"/>
    <property type="match status" value="1"/>
</dbReference>
<dbReference type="InterPro" id="IPR020095">
    <property type="entry name" value="PsdUridine_synth_TruA_C"/>
</dbReference>
<dbReference type="CDD" id="cd02570">
    <property type="entry name" value="PseudoU_synth_EcTruA"/>
    <property type="match status" value="1"/>
</dbReference>
<evidence type="ECO:0000256" key="7">
    <source>
        <dbReference type="RuleBase" id="RU003792"/>
    </source>
</evidence>
<dbReference type="InterPro" id="IPR001406">
    <property type="entry name" value="PsdUridine_synth_TruA"/>
</dbReference>
<dbReference type="EC" id="5.4.99.12" evidence="4"/>
<dbReference type="PIRSF" id="PIRSF001430">
    <property type="entry name" value="tRNA_psdUrid_synth"/>
    <property type="match status" value="1"/>
</dbReference>
<feature type="binding site" evidence="4 6">
    <location>
        <position position="111"/>
    </location>
    <ligand>
        <name>substrate</name>
    </ligand>
</feature>
<evidence type="ECO:0000313" key="10">
    <source>
        <dbReference type="Proteomes" id="UP000030528"/>
    </source>
</evidence>
<dbReference type="Proteomes" id="UP000030528">
    <property type="component" value="Unassembled WGS sequence"/>
</dbReference>
<sequence length="254" mass="29055">MERVICVISYDGTQFSGYQVQPNGRTVQEDVENALQKMHKGKFIRITASGRTDAGVHAKGQVIHFDSPLVIPEENWKKALQTLLPKDIRIVDVQKTTEDFHARYGTKRKEYRYRILNSVDPDVFKRNYTFHVPDKLDLQAMNEACTYFEGTHDFTSFSSAKSDVKGDKVRTIYEAYCYVDGDEIIFSVTGNGFLYNMVRILVGTLLEVGKGRKTPATIQEIFEMNDRSQAGKTAPPQGLYLWDVDYNEKQRSQV</sequence>
<dbReference type="GO" id="GO:0031119">
    <property type="term" value="P:tRNA pseudouridine synthesis"/>
    <property type="evidence" value="ECO:0007669"/>
    <property type="project" value="UniProtKB-UniRule"/>
</dbReference>
<evidence type="ECO:0000256" key="4">
    <source>
        <dbReference type="HAMAP-Rule" id="MF_00171"/>
    </source>
</evidence>
<proteinExistence type="inferred from homology"/>
<name>A0A0A5I3E4_9BACI</name>
<comment type="subunit">
    <text evidence="4">Homodimer.</text>
</comment>
<keyword evidence="2 4" id="KW-0819">tRNA processing</keyword>
<dbReference type="InterPro" id="IPR020094">
    <property type="entry name" value="TruA/RsuA/RluB/E/F_N"/>
</dbReference>
<dbReference type="NCBIfam" id="TIGR00071">
    <property type="entry name" value="hisT_truA"/>
    <property type="match status" value="1"/>
</dbReference>
<dbReference type="EMBL" id="AVPE01000015">
    <property type="protein sequence ID" value="KGX90357.1"/>
    <property type="molecule type" value="Genomic_DNA"/>
</dbReference>
<comment type="function">
    <text evidence="4">Formation of pseudouridine at positions 38, 39 and 40 in the anticodon stem and loop of transfer RNAs.</text>
</comment>
<gene>
    <name evidence="4" type="primary">truA</name>
    <name evidence="9" type="ORF">N781_07800</name>
</gene>
<comment type="catalytic activity">
    <reaction evidence="4 7">
        <text>uridine(38/39/40) in tRNA = pseudouridine(38/39/40) in tRNA</text>
        <dbReference type="Rhea" id="RHEA:22376"/>
        <dbReference type="Rhea" id="RHEA-COMP:10085"/>
        <dbReference type="Rhea" id="RHEA-COMP:10087"/>
        <dbReference type="ChEBI" id="CHEBI:65314"/>
        <dbReference type="ChEBI" id="CHEBI:65315"/>
        <dbReference type="EC" id="5.4.99.12"/>
    </reaction>
</comment>
<evidence type="ECO:0000256" key="1">
    <source>
        <dbReference type="ARBA" id="ARBA00009375"/>
    </source>
</evidence>
<evidence type="ECO:0000256" key="6">
    <source>
        <dbReference type="PIRSR" id="PIRSR001430-2"/>
    </source>
</evidence>
<comment type="caution">
    <text evidence="9">The sequence shown here is derived from an EMBL/GenBank/DDBJ whole genome shotgun (WGS) entry which is preliminary data.</text>
</comment>
<feature type="active site" description="Nucleophile" evidence="4 5">
    <location>
        <position position="53"/>
    </location>
</feature>
<dbReference type="HAMAP" id="MF_00171">
    <property type="entry name" value="TruA"/>
    <property type="match status" value="1"/>
</dbReference>
<dbReference type="PANTHER" id="PTHR11142:SF0">
    <property type="entry name" value="TRNA PSEUDOURIDINE SYNTHASE-LIKE 1"/>
    <property type="match status" value="1"/>
</dbReference>
<evidence type="ECO:0000256" key="5">
    <source>
        <dbReference type="PIRSR" id="PIRSR001430-1"/>
    </source>
</evidence>
<reference evidence="9 10" key="1">
    <citation type="submission" date="2013-08" db="EMBL/GenBank/DDBJ databases">
        <authorList>
            <person name="Huang J."/>
            <person name="Wang G."/>
        </authorList>
    </citation>
    <scope>NUCLEOTIDE SEQUENCE [LARGE SCALE GENOMIC DNA]</scope>
    <source>
        <strain evidence="9 10">JSM 076056</strain>
    </source>
</reference>
<dbReference type="PANTHER" id="PTHR11142">
    <property type="entry name" value="PSEUDOURIDYLATE SYNTHASE"/>
    <property type="match status" value="1"/>
</dbReference>
<evidence type="ECO:0000259" key="8">
    <source>
        <dbReference type="Pfam" id="PF01416"/>
    </source>
</evidence>
<dbReference type="FunFam" id="3.30.70.580:FF:000001">
    <property type="entry name" value="tRNA pseudouridine synthase A"/>
    <property type="match status" value="1"/>
</dbReference>
<dbReference type="STRING" id="1385510.GCA_000425205_03266"/>
<keyword evidence="10" id="KW-1185">Reference proteome</keyword>
<dbReference type="Pfam" id="PF01416">
    <property type="entry name" value="PseudoU_synth_1"/>
    <property type="match status" value="2"/>
</dbReference>
<dbReference type="GO" id="GO:0160147">
    <property type="term" value="F:tRNA pseudouridine(38-40) synthase activity"/>
    <property type="evidence" value="ECO:0007669"/>
    <property type="project" value="UniProtKB-EC"/>
</dbReference>
<keyword evidence="3 4" id="KW-0413">Isomerase</keyword>
<feature type="domain" description="Pseudouridine synthase I TruA alpha/beta" evidence="8">
    <location>
        <begin position="144"/>
        <end position="247"/>
    </location>
</feature>
<dbReference type="eggNOG" id="COG0101">
    <property type="taxonomic scope" value="Bacteria"/>
</dbReference>
<dbReference type="RefSeq" id="WP_026801483.1">
    <property type="nucleotide sequence ID" value="NZ_AULI01000017.1"/>
</dbReference>
<dbReference type="GO" id="GO:0003723">
    <property type="term" value="F:RNA binding"/>
    <property type="evidence" value="ECO:0007669"/>
    <property type="project" value="InterPro"/>
</dbReference>
<protein>
    <recommendedName>
        <fullName evidence="4">tRNA pseudouridine synthase A</fullName>
        <ecNumber evidence="4">5.4.99.12</ecNumber>
    </recommendedName>
    <alternativeName>
        <fullName evidence="4">tRNA pseudouridine(38-40) synthase</fullName>
    </alternativeName>
    <alternativeName>
        <fullName evidence="4">tRNA pseudouridylate synthase I</fullName>
    </alternativeName>
    <alternativeName>
        <fullName evidence="4">tRNA-uridine isomerase I</fullName>
    </alternativeName>
</protein>
<evidence type="ECO:0000313" key="9">
    <source>
        <dbReference type="EMBL" id="KGX90357.1"/>
    </source>
</evidence>
<evidence type="ECO:0000256" key="2">
    <source>
        <dbReference type="ARBA" id="ARBA00022694"/>
    </source>
</evidence>
<dbReference type="InterPro" id="IPR020097">
    <property type="entry name" value="PsdUridine_synth_TruA_a/b_dom"/>
</dbReference>
<dbReference type="InterPro" id="IPR020103">
    <property type="entry name" value="PsdUridine_synth_cat_dom_sf"/>
</dbReference>
<accession>A0A0A5I3E4</accession>
<dbReference type="SUPFAM" id="SSF55120">
    <property type="entry name" value="Pseudouridine synthase"/>
    <property type="match status" value="1"/>
</dbReference>
<organism evidence="9 10">
    <name type="scientific">Pontibacillus halophilus JSM 076056 = DSM 19796</name>
    <dbReference type="NCBI Taxonomy" id="1385510"/>
    <lineage>
        <taxon>Bacteria</taxon>
        <taxon>Bacillati</taxon>
        <taxon>Bacillota</taxon>
        <taxon>Bacilli</taxon>
        <taxon>Bacillales</taxon>
        <taxon>Bacillaceae</taxon>
        <taxon>Pontibacillus</taxon>
    </lineage>
</organism>
<comment type="caution">
    <text evidence="4">Lacks conserved residue(s) required for the propagation of feature annotation.</text>
</comment>
<evidence type="ECO:0000256" key="3">
    <source>
        <dbReference type="ARBA" id="ARBA00023235"/>
    </source>
</evidence>
<dbReference type="AlphaFoldDB" id="A0A0A5I3E4"/>
<feature type="domain" description="Pseudouridine synthase I TruA alpha/beta" evidence="8">
    <location>
        <begin position="8"/>
        <end position="104"/>
    </location>
</feature>
<comment type="similarity">
    <text evidence="1 4 7">Belongs to the tRNA pseudouridine synthase TruA family.</text>
</comment>
<dbReference type="Gene3D" id="3.30.70.580">
    <property type="entry name" value="Pseudouridine synthase I, catalytic domain, N-terminal subdomain"/>
    <property type="match status" value="1"/>
</dbReference>